<reference evidence="8 10" key="1">
    <citation type="submission" date="2015-09" db="EMBL/GenBank/DDBJ databases">
        <title>Identification and resolution of microdiversity through metagenomic sequencing of parallel consortia.</title>
        <authorList>
            <person name="Nelson W.C."/>
            <person name="Romine M.F."/>
            <person name="Lindemann S.R."/>
        </authorList>
    </citation>
    <scope>NUCLEOTIDE SEQUENCE [LARGE SCALE GENOMIC DNA]</scope>
    <source>
        <strain evidence="8">HL-109</strain>
    </source>
</reference>
<evidence type="ECO:0000259" key="7">
    <source>
        <dbReference type="Pfam" id="PF06305"/>
    </source>
</evidence>
<keyword evidence="11" id="KW-1185">Reference proteome</keyword>
<dbReference type="GO" id="GO:0005886">
    <property type="term" value="C:plasma membrane"/>
    <property type="evidence" value="ECO:0007669"/>
    <property type="project" value="InterPro"/>
</dbReference>
<accession>A0A0P8BRF6</accession>
<dbReference type="EMBL" id="LJSX01000003">
    <property type="protein sequence ID" value="KPQ12132.1"/>
    <property type="molecule type" value="Genomic_DNA"/>
</dbReference>
<reference evidence="9 11" key="2">
    <citation type="submission" date="2016-08" db="EMBL/GenBank/DDBJ databases">
        <authorList>
            <person name="Varghese N."/>
            <person name="Submissions Spin"/>
        </authorList>
    </citation>
    <scope>NUCLEOTIDE SEQUENCE [LARGE SCALE GENOMIC DNA]</scope>
    <source>
        <strain evidence="9 11">HL-109</strain>
    </source>
</reference>
<dbReference type="AlphaFoldDB" id="A0A0P8BRF6"/>
<protein>
    <recommendedName>
        <fullName evidence="7">Lipopolysaccharide assembly protein A domain-containing protein</fullName>
    </recommendedName>
</protein>
<evidence type="ECO:0000256" key="6">
    <source>
        <dbReference type="SAM" id="Phobius"/>
    </source>
</evidence>
<keyword evidence="1" id="KW-1003">Cell membrane</keyword>
<evidence type="ECO:0000256" key="5">
    <source>
        <dbReference type="SAM" id="MobiDB-lite"/>
    </source>
</evidence>
<name>A0A0P8BRF6_9HYPH</name>
<evidence type="ECO:0000313" key="9">
    <source>
        <dbReference type="EMBL" id="SCC78738.1"/>
    </source>
</evidence>
<evidence type="ECO:0000313" key="10">
    <source>
        <dbReference type="Proteomes" id="UP000050497"/>
    </source>
</evidence>
<keyword evidence="2 6" id="KW-0812">Transmembrane</keyword>
<evidence type="ECO:0000256" key="4">
    <source>
        <dbReference type="ARBA" id="ARBA00023136"/>
    </source>
</evidence>
<feature type="transmembrane region" description="Helical" evidence="6">
    <location>
        <begin position="49"/>
        <end position="70"/>
    </location>
</feature>
<sequence>MAGFIKALILIPVGFVIILLAIANRAPITVSFDPFSASDPLMAISAPLWLVLFIALTVGVMIGGVAAWLVQGKHRKLERQYKRECDSLRKEVESARESSRANPGALTAPQGGNAITARS</sequence>
<dbReference type="InterPro" id="IPR010445">
    <property type="entry name" value="LapA_dom"/>
</dbReference>
<evidence type="ECO:0000313" key="11">
    <source>
        <dbReference type="Proteomes" id="UP000182800"/>
    </source>
</evidence>
<dbReference type="Proteomes" id="UP000182800">
    <property type="component" value="Unassembled WGS sequence"/>
</dbReference>
<evidence type="ECO:0000256" key="2">
    <source>
        <dbReference type="ARBA" id="ARBA00022692"/>
    </source>
</evidence>
<dbReference type="Proteomes" id="UP000050497">
    <property type="component" value="Unassembled WGS sequence"/>
</dbReference>
<dbReference type="STRING" id="1653334.GA0071312_0464"/>
<evidence type="ECO:0000256" key="3">
    <source>
        <dbReference type="ARBA" id="ARBA00022989"/>
    </source>
</evidence>
<comment type="caution">
    <text evidence="8">The sequence shown here is derived from an EMBL/GenBank/DDBJ whole genome shotgun (WGS) entry which is preliminary data.</text>
</comment>
<dbReference type="RefSeq" id="WP_074443450.1">
    <property type="nucleotide sequence ID" value="NZ_FMBM01000001.1"/>
</dbReference>
<keyword evidence="3 6" id="KW-1133">Transmembrane helix</keyword>
<evidence type="ECO:0000313" key="8">
    <source>
        <dbReference type="EMBL" id="KPQ12132.1"/>
    </source>
</evidence>
<proteinExistence type="predicted"/>
<dbReference type="EMBL" id="FMBM01000001">
    <property type="protein sequence ID" value="SCC78738.1"/>
    <property type="molecule type" value="Genomic_DNA"/>
</dbReference>
<feature type="region of interest" description="Disordered" evidence="5">
    <location>
        <begin position="92"/>
        <end position="119"/>
    </location>
</feature>
<feature type="domain" description="Lipopolysaccharide assembly protein A" evidence="7">
    <location>
        <begin position="24"/>
        <end position="93"/>
    </location>
</feature>
<keyword evidence="4 6" id="KW-0472">Membrane</keyword>
<dbReference type="Pfam" id="PF06305">
    <property type="entry name" value="LapA_dom"/>
    <property type="match status" value="1"/>
</dbReference>
<gene>
    <name evidence="9" type="ORF">GA0071312_0464</name>
    <name evidence="8" type="ORF">HLUCCO17_02940</name>
</gene>
<organism evidence="8 10">
    <name type="scientific">Saliniramus fredricksonii</name>
    <dbReference type="NCBI Taxonomy" id="1653334"/>
    <lineage>
        <taxon>Bacteria</taxon>
        <taxon>Pseudomonadati</taxon>
        <taxon>Pseudomonadota</taxon>
        <taxon>Alphaproteobacteria</taxon>
        <taxon>Hyphomicrobiales</taxon>
        <taxon>Salinarimonadaceae</taxon>
        <taxon>Saliniramus</taxon>
    </lineage>
</organism>
<evidence type="ECO:0000256" key="1">
    <source>
        <dbReference type="ARBA" id="ARBA00022475"/>
    </source>
</evidence>